<dbReference type="InterPro" id="IPR020846">
    <property type="entry name" value="MFS_dom"/>
</dbReference>
<feature type="transmembrane region" description="Helical" evidence="5">
    <location>
        <begin position="133"/>
        <end position="156"/>
    </location>
</feature>
<feature type="transmembrane region" description="Helical" evidence="5">
    <location>
        <begin position="168"/>
        <end position="187"/>
    </location>
</feature>
<feature type="transmembrane region" description="Helical" evidence="5">
    <location>
        <begin position="43"/>
        <end position="66"/>
    </location>
</feature>
<evidence type="ECO:0000256" key="2">
    <source>
        <dbReference type="ARBA" id="ARBA00022692"/>
    </source>
</evidence>
<keyword evidence="3 5" id="KW-1133">Transmembrane helix</keyword>
<dbReference type="SUPFAM" id="SSF103473">
    <property type="entry name" value="MFS general substrate transporter"/>
    <property type="match status" value="1"/>
</dbReference>
<evidence type="ECO:0000313" key="8">
    <source>
        <dbReference type="Proteomes" id="UP000526083"/>
    </source>
</evidence>
<comment type="caution">
    <text evidence="7">The sequence shown here is derived from an EMBL/GenBank/DDBJ whole genome shotgun (WGS) entry which is preliminary data.</text>
</comment>
<keyword evidence="2 5" id="KW-0812">Transmembrane</keyword>
<reference evidence="7 8" key="1">
    <citation type="submission" date="2020-07" db="EMBL/GenBank/DDBJ databases">
        <title>Sequencing the genomes of 1000 actinobacteria strains.</title>
        <authorList>
            <person name="Klenk H.-P."/>
        </authorList>
    </citation>
    <scope>NUCLEOTIDE SEQUENCE [LARGE SCALE GENOMIC DNA]</scope>
    <source>
        <strain evidence="7 8">DSM 27576</strain>
    </source>
</reference>
<comment type="subcellular location">
    <subcellularLocation>
        <location evidence="1">Cell membrane</location>
        <topology evidence="1">Multi-pass membrane protein</topology>
    </subcellularLocation>
</comment>
<evidence type="ECO:0000256" key="4">
    <source>
        <dbReference type="ARBA" id="ARBA00023136"/>
    </source>
</evidence>
<feature type="transmembrane region" description="Helical" evidence="5">
    <location>
        <begin position="365"/>
        <end position="387"/>
    </location>
</feature>
<feature type="transmembrane region" description="Helical" evidence="5">
    <location>
        <begin position="335"/>
        <end position="359"/>
    </location>
</feature>
<dbReference type="PANTHER" id="PTHR23523">
    <property type="match status" value="1"/>
</dbReference>
<name>A0A7W3JLF6_9MICO</name>
<sequence>MTKRSLVGGRALALAGIVLLAFSLRSAVASLSPIVDEISADIALSPTIVGLIGTAPPVCYAIFGILTPRWERRVGVQSLAVVALVAVTAGMIWRAFATDAVSLVAATALIFAAVGVANVLLPPLVKRYFPDHLGAMTTLFTTTMAVATFVPPIIAVPVADAAGWRASLGLWAAFALAALVPWVVLAIRSRAIIGEENLPVAARRLWSLPLTWALVIAFSASSATAYTMFAWLPLVLTETGGVSAGAAGALLSLFAFMGLPLSLLVPTIVSRTRHGIAVLFVVAIGSALAGVLGLAFLPTIATWLWVALLGLCPLLFPLVLMLLGMRTESPRTAVALSGFVQSAGYTIAAIFPFLFGVIHTATGGWTIPLLTLGVIAIAAIPAAKIIAQSTSVESELRRREP</sequence>
<evidence type="ECO:0000313" key="7">
    <source>
        <dbReference type="EMBL" id="MBA8814975.1"/>
    </source>
</evidence>
<dbReference type="RefSeq" id="WP_167044760.1">
    <property type="nucleotide sequence ID" value="NZ_JAAOZB010000001.1"/>
</dbReference>
<organism evidence="7 8">
    <name type="scientific">Microbacterium halimionae</name>
    <dbReference type="NCBI Taxonomy" id="1526413"/>
    <lineage>
        <taxon>Bacteria</taxon>
        <taxon>Bacillati</taxon>
        <taxon>Actinomycetota</taxon>
        <taxon>Actinomycetes</taxon>
        <taxon>Micrococcales</taxon>
        <taxon>Microbacteriaceae</taxon>
        <taxon>Microbacterium</taxon>
    </lineage>
</organism>
<evidence type="ECO:0000259" key="6">
    <source>
        <dbReference type="PROSITE" id="PS50850"/>
    </source>
</evidence>
<keyword evidence="8" id="KW-1185">Reference proteome</keyword>
<feature type="transmembrane region" description="Helical" evidence="5">
    <location>
        <begin position="276"/>
        <end position="297"/>
    </location>
</feature>
<feature type="transmembrane region" description="Helical" evidence="5">
    <location>
        <begin position="78"/>
        <end position="96"/>
    </location>
</feature>
<dbReference type="PROSITE" id="PS50850">
    <property type="entry name" value="MFS"/>
    <property type="match status" value="1"/>
</dbReference>
<protein>
    <submittedName>
        <fullName evidence="7">CP family cyanate transporter-like MFS transporter</fullName>
    </submittedName>
</protein>
<dbReference type="InterPro" id="IPR011701">
    <property type="entry name" value="MFS"/>
</dbReference>
<feature type="domain" description="Major facilitator superfamily (MFS) profile" evidence="6">
    <location>
        <begin position="11"/>
        <end position="391"/>
    </location>
</feature>
<proteinExistence type="predicted"/>
<evidence type="ECO:0000256" key="5">
    <source>
        <dbReference type="SAM" id="Phobius"/>
    </source>
</evidence>
<dbReference type="InterPro" id="IPR036259">
    <property type="entry name" value="MFS_trans_sf"/>
</dbReference>
<dbReference type="AlphaFoldDB" id="A0A7W3JLF6"/>
<feature type="transmembrane region" description="Helical" evidence="5">
    <location>
        <begin position="208"/>
        <end position="232"/>
    </location>
</feature>
<dbReference type="GO" id="GO:0005886">
    <property type="term" value="C:plasma membrane"/>
    <property type="evidence" value="ECO:0007669"/>
    <property type="project" value="UniProtKB-SubCell"/>
</dbReference>
<dbReference type="PANTHER" id="PTHR23523:SF2">
    <property type="entry name" value="2-NITROIMIDAZOLE TRANSPORTER"/>
    <property type="match status" value="1"/>
</dbReference>
<accession>A0A7W3JLF6</accession>
<feature type="transmembrane region" description="Helical" evidence="5">
    <location>
        <begin position="303"/>
        <end position="323"/>
    </location>
</feature>
<dbReference type="EMBL" id="JACGWY010000001">
    <property type="protein sequence ID" value="MBA8814975.1"/>
    <property type="molecule type" value="Genomic_DNA"/>
</dbReference>
<evidence type="ECO:0000256" key="1">
    <source>
        <dbReference type="ARBA" id="ARBA00004651"/>
    </source>
</evidence>
<dbReference type="GO" id="GO:0022857">
    <property type="term" value="F:transmembrane transporter activity"/>
    <property type="evidence" value="ECO:0007669"/>
    <property type="project" value="InterPro"/>
</dbReference>
<evidence type="ECO:0000256" key="3">
    <source>
        <dbReference type="ARBA" id="ARBA00022989"/>
    </source>
</evidence>
<dbReference type="InterPro" id="IPR052524">
    <property type="entry name" value="MFS_Cyanate_Porter"/>
</dbReference>
<gene>
    <name evidence="7" type="ORF">FHX48_000027</name>
</gene>
<feature type="transmembrane region" description="Helical" evidence="5">
    <location>
        <begin position="244"/>
        <end position="264"/>
    </location>
</feature>
<dbReference type="Proteomes" id="UP000526083">
    <property type="component" value="Unassembled WGS sequence"/>
</dbReference>
<keyword evidence="4 5" id="KW-0472">Membrane</keyword>
<feature type="transmembrane region" description="Helical" evidence="5">
    <location>
        <begin position="102"/>
        <end position="121"/>
    </location>
</feature>
<dbReference type="Pfam" id="PF07690">
    <property type="entry name" value="MFS_1"/>
    <property type="match status" value="1"/>
</dbReference>
<dbReference type="Gene3D" id="1.20.1250.20">
    <property type="entry name" value="MFS general substrate transporter like domains"/>
    <property type="match status" value="2"/>
</dbReference>